<name>A0AAD3CST1_9STRA</name>
<protein>
    <recommendedName>
        <fullName evidence="3">BTB domain-containing protein</fullName>
    </recommendedName>
</protein>
<accession>A0AAD3CST1</accession>
<dbReference type="EMBL" id="BLLK01000038">
    <property type="protein sequence ID" value="GFH50024.1"/>
    <property type="molecule type" value="Genomic_DNA"/>
</dbReference>
<dbReference type="AlphaFoldDB" id="A0AAD3CST1"/>
<sequence length="564" mass="65376">MTQLKSPKTHYELLLKNALGSSDIELIFHEQLPDSQRKPTEARTRSIHAHKIFLHSCDLVKLTFEGDRFAESANGQMNIHLSTDCFNEIDRFLKFCYDGILDVDDSWTPYPHADCLVPLYKFTDYMQCHNLRQVILDYWRTQLENGLAYANIIFHGLEVGDEECIKAANERWPMNRFRCSQMRVISDHNELWLDDGSSALLEALSLLTHHPFSKEKKIISVADEAYIRHVLGEYLAEMTRSARSNIPIDIFADLLTRFIPGTISETDFAALILDYIEDNDITSPFQVQSLLAIVDFSVIPKHQLLNWLLPTIEKFEKLPPLFSSTIKDLALLSGAVKLRCDYSKKVLNIQDRVIFLDCGCVLSEDIALKRIQQKTTKSVCSHPHVHKKTGRQSVKVLREKCNDKTEDSVESAAIRSYFERKEAKKDALRAILHSKEFKKTTSQKIASRKRNLSDILPPKVMRFLDQTATIGEDTYVYIALDEDVDTKFKHVFQKFAKAKKVQYRWKYTFDIPVDVLLKNHLRFGIDDNRTWWSQAPNPRDKEELIAETWNFHNDIMTARWDQRG</sequence>
<proteinExistence type="predicted"/>
<evidence type="ECO:0000313" key="2">
    <source>
        <dbReference type="Proteomes" id="UP001054902"/>
    </source>
</evidence>
<evidence type="ECO:0000313" key="1">
    <source>
        <dbReference type="EMBL" id="GFH50024.1"/>
    </source>
</evidence>
<dbReference type="InterPro" id="IPR011333">
    <property type="entry name" value="SKP1/BTB/POZ_sf"/>
</dbReference>
<gene>
    <name evidence="1" type="ORF">CTEN210_06500</name>
</gene>
<organism evidence="1 2">
    <name type="scientific">Chaetoceros tenuissimus</name>
    <dbReference type="NCBI Taxonomy" id="426638"/>
    <lineage>
        <taxon>Eukaryota</taxon>
        <taxon>Sar</taxon>
        <taxon>Stramenopiles</taxon>
        <taxon>Ochrophyta</taxon>
        <taxon>Bacillariophyta</taxon>
        <taxon>Coscinodiscophyceae</taxon>
        <taxon>Chaetocerotophycidae</taxon>
        <taxon>Chaetocerotales</taxon>
        <taxon>Chaetocerotaceae</taxon>
        <taxon>Chaetoceros</taxon>
    </lineage>
</organism>
<dbReference type="Gene3D" id="3.30.710.10">
    <property type="entry name" value="Potassium Channel Kv1.1, Chain A"/>
    <property type="match status" value="1"/>
</dbReference>
<dbReference type="Proteomes" id="UP001054902">
    <property type="component" value="Unassembled WGS sequence"/>
</dbReference>
<comment type="caution">
    <text evidence="1">The sequence shown here is derived from an EMBL/GenBank/DDBJ whole genome shotgun (WGS) entry which is preliminary data.</text>
</comment>
<evidence type="ECO:0008006" key="3">
    <source>
        <dbReference type="Google" id="ProtNLM"/>
    </source>
</evidence>
<keyword evidence="2" id="KW-1185">Reference proteome</keyword>
<reference evidence="1 2" key="1">
    <citation type="journal article" date="2021" name="Sci. Rep.">
        <title>The genome of the diatom Chaetoceros tenuissimus carries an ancient integrated fragment of an extant virus.</title>
        <authorList>
            <person name="Hongo Y."/>
            <person name="Kimura K."/>
            <person name="Takaki Y."/>
            <person name="Yoshida Y."/>
            <person name="Baba S."/>
            <person name="Kobayashi G."/>
            <person name="Nagasaki K."/>
            <person name="Hano T."/>
            <person name="Tomaru Y."/>
        </authorList>
    </citation>
    <scope>NUCLEOTIDE SEQUENCE [LARGE SCALE GENOMIC DNA]</scope>
    <source>
        <strain evidence="1 2">NIES-3715</strain>
    </source>
</reference>